<dbReference type="EMBL" id="RCDC01000004">
    <property type="protein sequence ID" value="RLK56002.1"/>
    <property type="molecule type" value="Genomic_DNA"/>
</dbReference>
<dbReference type="Pfam" id="PF20866">
    <property type="entry name" value="MdcG_N"/>
    <property type="match status" value="1"/>
</dbReference>
<evidence type="ECO:0000256" key="1">
    <source>
        <dbReference type="ARBA" id="ARBA00022679"/>
    </source>
</evidence>
<proteinExistence type="predicted"/>
<dbReference type="Proteomes" id="UP000274786">
    <property type="component" value="Unassembled WGS sequence"/>
</dbReference>
<feature type="domain" description="Phosphoribosyl-dephospho-CoA transferase MdcG N-terminal" evidence="4">
    <location>
        <begin position="2"/>
        <end position="80"/>
    </location>
</feature>
<evidence type="ECO:0000259" key="3">
    <source>
        <dbReference type="Pfam" id="PF10620"/>
    </source>
</evidence>
<keyword evidence="2" id="KW-0548">Nucleotidyltransferase</keyword>
<evidence type="ECO:0000259" key="4">
    <source>
        <dbReference type="Pfam" id="PF20866"/>
    </source>
</evidence>
<evidence type="ECO:0000256" key="2">
    <source>
        <dbReference type="ARBA" id="ARBA00022695"/>
    </source>
</evidence>
<dbReference type="AlphaFoldDB" id="A0A498CQU9"/>
<dbReference type="Pfam" id="PF10620">
    <property type="entry name" value="MdcG"/>
    <property type="match status" value="1"/>
</dbReference>
<dbReference type="InterPro" id="IPR049180">
    <property type="entry name" value="MdcG_C"/>
</dbReference>
<evidence type="ECO:0000313" key="5">
    <source>
        <dbReference type="EMBL" id="RLK56002.1"/>
    </source>
</evidence>
<comment type="caution">
    <text evidence="5">The sequence shown here is derived from an EMBL/GenBank/DDBJ whole genome shotgun (WGS) entry which is preliminary data.</text>
</comment>
<organism evidence="5 6">
    <name type="scientific">Stenotrophomonas rhizophila</name>
    <dbReference type="NCBI Taxonomy" id="216778"/>
    <lineage>
        <taxon>Bacteria</taxon>
        <taxon>Pseudomonadati</taxon>
        <taxon>Pseudomonadota</taxon>
        <taxon>Gammaproteobacteria</taxon>
        <taxon>Lysobacterales</taxon>
        <taxon>Lysobacteraceae</taxon>
        <taxon>Stenotrophomonas</taxon>
    </lineage>
</organism>
<dbReference type="OrthoDB" id="5985862at2"/>
<name>A0A498CQU9_9GAMM</name>
<dbReference type="RefSeq" id="WP_121036904.1">
    <property type="nucleotide sequence ID" value="NZ_RCDC01000004.1"/>
</dbReference>
<dbReference type="NCBIfam" id="TIGR03135">
    <property type="entry name" value="malonate_mdcG"/>
    <property type="match status" value="1"/>
</dbReference>
<dbReference type="GO" id="GO:0016779">
    <property type="term" value="F:nucleotidyltransferase activity"/>
    <property type="evidence" value="ECO:0007669"/>
    <property type="project" value="UniProtKB-KW"/>
</dbReference>
<keyword evidence="1 5" id="KW-0808">Transferase</keyword>
<evidence type="ECO:0000313" key="6">
    <source>
        <dbReference type="Proteomes" id="UP000274786"/>
    </source>
</evidence>
<gene>
    <name evidence="5" type="ORF">BCL79_0374</name>
</gene>
<sequence length="212" mass="23843">MRRHDLVWLAPQAPWQVLTPGADARLRAWAEARLPFVVARRDPVTDGDQLRLGVPLPLAERRQRLSLRIERTHVQRTAPPPLLPEVAEALAAPWRDALPPLLADLPEPTPPPRVFGSFAWQSLTGLPYLHAGSDLDLLWQITEHTHAAALTERMRRWEREHGLRIDGELRFPGGRCVSWREYAGGAARLLVKSDDACWLSTRDALLTQPVAA</sequence>
<accession>A0A498CQU9</accession>
<dbReference type="InterPro" id="IPR017557">
    <property type="entry name" value="Holo-ACP_synthase"/>
</dbReference>
<dbReference type="InterPro" id="IPR048903">
    <property type="entry name" value="MdcG_N"/>
</dbReference>
<reference evidence="5 6" key="1">
    <citation type="submission" date="2018-10" db="EMBL/GenBank/DDBJ databases">
        <title>Comparative analysis of microorganisms from saline springs in Andes Mountain Range, Colombia.</title>
        <authorList>
            <person name="Rubin E."/>
        </authorList>
    </citation>
    <scope>NUCLEOTIDE SEQUENCE [LARGE SCALE GENOMIC DNA]</scope>
    <source>
        <strain evidence="5 6">USBA GBX 843</strain>
    </source>
</reference>
<feature type="domain" description="Phosphoribosyl-dephospho-CoA transferase MdcG C-terminal" evidence="3">
    <location>
        <begin position="85"/>
        <end position="201"/>
    </location>
</feature>
<protein>
    <submittedName>
        <fullName evidence="5">Phosphoribosyl-dephospho-CoA transferase</fullName>
    </submittedName>
</protein>